<comment type="caution">
    <text evidence="1">The sequence shown here is derived from an EMBL/GenBank/DDBJ whole genome shotgun (WGS) entry which is preliminary data.</text>
</comment>
<organism evidence="1 2">
    <name type="scientific">Chaenocephalus aceratus</name>
    <name type="common">Blackfin icefish</name>
    <name type="synonym">Chaenichthys aceratus</name>
    <dbReference type="NCBI Taxonomy" id="36190"/>
    <lineage>
        <taxon>Eukaryota</taxon>
        <taxon>Metazoa</taxon>
        <taxon>Chordata</taxon>
        <taxon>Craniata</taxon>
        <taxon>Vertebrata</taxon>
        <taxon>Euteleostomi</taxon>
        <taxon>Actinopterygii</taxon>
        <taxon>Neopterygii</taxon>
        <taxon>Teleostei</taxon>
        <taxon>Neoteleostei</taxon>
        <taxon>Acanthomorphata</taxon>
        <taxon>Eupercaria</taxon>
        <taxon>Perciformes</taxon>
        <taxon>Notothenioidei</taxon>
        <taxon>Channichthyidae</taxon>
        <taxon>Chaenocephalus</taxon>
    </lineage>
</organism>
<name>A0ACB9WQD0_CHAAC</name>
<dbReference type="Proteomes" id="UP001057452">
    <property type="component" value="Chromosome 13"/>
</dbReference>
<feature type="non-terminal residue" evidence="1">
    <location>
        <position position="1"/>
    </location>
</feature>
<protein>
    <submittedName>
        <fullName evidence="1">Uncharacterized protein</fullName>
    </submittedName>
</protein>
<dbReference type="EMBL" id="CM043797">
    <property type="protein sequence ID" value="KAI4815403.1"/>
    <property type="molecule type" value="Genomic_DNA"/>
</dbReference>
<accession>A0ACB9WQD0</accession>
<sequence length="50" mass="5068">SLCIEPSLAPTGSEVAMQSGPQPASLTLDTCRGGHIGPHSVTVSTARLVH</sequence>
<proteinExistence type="predicted"/>
<evidence type="ECO:0000313" key="2">
    <source>
        <dbReference type="Proteomes" id="UP001057452"/>
    </source>
</evidence>
<keyword evidence="2" id="KW-1185">Reference proteome</keyword>
<evidence type="ECO:0000313" key="1">
    <source>
        <dbReference type="EMBL" id="KAI4815403.1"/>
    </source>
</evidence>
<gene>
    <name evidence="1" type="ORF">KUCAC02_005549</name>
</gene>
<feature type="non-terminal residue" evidence="1">
    <location>
        <position position="50"/>
    </location>
</feature>
<reference evidence="1" key="1">
    <citation type="submission" date="2022-05" db="EMBL/GenBank/DDBJ databases">
        <title>Chromosome-level genome of Chaenocephalus aceratus.</title>
        <authorList>
            <person name="Park H."/>
        </authorList>
    </citation>
    <scope>NUCLEOTIDE SEQUENCE</scope>
    <source>
        <strain evidence="1">KU_202001</strain>
    </source>
</reference>